<evidence type="ECO:0000256" key="1">
    <source>
        <dbReference type="ARBA" id="ARBA00022884"/>
    </source>
</evidence>
<dbReference type="PANTHER" id="PTHR32319">
    <property type="entry name" value="BACTERIAL HEMOLYSIN-LIKE PROTEIN"/>
    <property type="match status" value="1"/>
</dbReference>
<comment type="similarity">
    <text evidence="2">Belongs to the TlyA family.</text>
</comment>
<name>A0ABX2INI7_9RHOO</name>
<dbReference type="SUPFAM" id="SSF53335">
    <property type="entry name" value="S-adenosyl-L-methionine-dependent methyltransferases"/>
    <property type="match status" value="1"/>
</dbReference>
<accession>A0ABX2INI7</accession>
<evidence type="ECO:0000259" key="4">
    <source>
        <dbReference type="Pfam" id="PF01728"/>
    </source>
</evidence>
<reference evidence="5 6" key="1">
    <citation type="submission" date="2020-06" db="EMBL/GenBank/DDBJ databases">
        <title>Draft genome of Uliginosibacterium sp. IMCC34675.</title>
        <authorList>
            <person name="Song J."/>
        </authorList>
    </citation>
    <scope>NUCLEOTIDE SEQUENCE [LARGE SCALE GENOMIC DNA]</scope>
    <source>
        <strain evidence="5 6">IMCC34675</strain>
    </source>
</reference>
<gene>
    <name evidence="5" type="ORF">HJ583_014560</name>
</gene>
<dbReference type="Pfam" id="PF01728">
    <property type="entry name" value="FtsJ"/>
    <property type="match status" value="1"/>
</dbReference>
<proteinExistence type="inferred from homology"/>
<dbReference type="GO" id="GO:0032259">
    <property type="term" value="P:methylation"/>
    <property type="evidence" value="ECO:0007669"/>
    <property type="project" value="UniProtKB-KW"/>
</dbReference>
<feature type="domain" description="Ribosomal RNA methyltransferase FtsJ" evidence="4">
    <location>
        <begin position="88"/>
        <end position="275"/>
    </location>
</feature>
<dbReference type="GO" id="GO:0008168">
    <property type="term" value="F:methyltransferase activity"/>
    <property type="evidence" value="ECO:0007669"/>
    <property type="project" value="UniProtKB-KW"/>
</dbReference>
<dbReference type="InterPro" id="IPR047048">
    <property type="entry name" value="TlyA"/>
</dbReference>
<dbReference type="Proteomes" id="UP000778523">
    <property type="component" value="Unassembled WGS sequence"/>
</dbReference>
<dbReference type="CDD" id="cd02440">
    <property type="entry name" value="AdoMet_MTases"/>
    <property type="match status" value="1"/>
</dbReference>
<evidence type="ECO:0000313" key="6">
    <source>
        <dbReference type="Proteomes" id="UP000778523"/>
    </source>
</evidence>
<dbReference type="InterPro" id="IPR036986">
    <property type="entry name" value="S4_RNA-bd_sf"/>
</dbReference>
<dbReference type="PIRSF" id="PIRSF005578">
    <property type="entry name" value="TlyA"/>
    <property type="match status" value="1"/>
</dbReference>
<dbReference type="CDD" id="cd00165">
    <property type="entry name" value="S4"/>
    <property type="match status" value="1"/>
</dbReference>
<evidence type="ECO:0000256" key="2">
    <source>
        <dbReference type="ARBA" id="ARBA00029460"/>
    </source>
</evidence>
<keyword evidence="6" id="KW-1185">Reference proteome</keyword>
<evidence type="ECO:0000256" key="3">
    <source>
        <dbReference type="PROSITE-ProRule" id="PRU00182"/>
    </source>
</evidence>
<dbReference type="RefSeq" id="WP_170022569.1">
    <property type="nucleotide sequence ID" value="NZ_JABCSC020000003.1"/>
</dbReference>
<dbReference type="InterPro" id="IPR002877">
    <property type="entry name" value="RNA_MeTrfase_FtsJ_dom"/>
</dbReference>
<dbReference type="PANTHER" id="PTHR32319:SF0">
    <property type="entry name" value="BACTERIAL HEMOLYSIN-LIKE PROTEIN"/>
    <property type="match status" value="1"/>
</dbReference>
<keyword evidence="5" id="KW-0808">Transferase</keyword>
<evidence type="ECO:0000313" key="5">
    <source>
        <dbReference type="EMBL" id="NSL56259.1"/>
    </source>
</evidence>
<dbReference type="Gene3D" id="3.10.290.10">
    <property type="entry name" value="RNA-binding S4 domain"/>
    <property type="match status" value="1"/>
</dbReference>
<dbReference type="EMBL" id="JABCSC020000003">
    <property type="protein sequence ID" value="NSL56259.1"/>
    <property type="molecule type" value="Genomic_DNA"/>
</dbReference>
<protein>
    <submittedName>
        <fullName evidence="5">TlyA family RNA methyltransferase</fullName>
    </submittedName>
</protein>
<sequence length="279" mass="29553">MDSFHGRHSRLKTAPLAESAIPERTASRADQLLVERGLAESRTTAQRMIGAGRVSWQDLGSVKVVRKASESIPGTAEILIEPDEADRYVSRGGLKLAGALSSVGLDVTGLHCLDLGQSTGGFTDCLLQAGAASVLGIEVGHGQLHPRLHGEPRCSTIEGLNARDLHAAQLGESMPEAGFDLIVCDASFISLTLLLPQWPTLMAANGRALALVKPQFELGPQALGKGGVVRDPALYPAVEARIRSACQVAELDVLNWCDSPITGGDGNREFFVFARKAQA</sequence>
<dbReference type="InterPro" id="IPR004538">
    <property type="entry name" value="Hemolysin_A/TlyA"/>
</dbReference>
<dbReference type="SUPFAM" id="SSF55174">
    <property type="entry name" value="Alpha-L RNA-binding motif"/>
    <property type="match status" value="1"/>
</dbReference>
<comment type="caution">
    <text evidence="5">The sequence shown here is derived from an EMBL/GenBank/DDBJ whole genome shotgun (WGS) entry which is preliminary data.</text>
</comment>
<dbReference type="PROSITE" id="PS50889">
    <property type="entry name" value="S4"/>
    <property type="match status" value="1"/>
</dbReference>
<dbReference type="Gene3D" id="3.40.50.150">
    <property type="entry name" value="Vaccinia Virus protein VP39"/>
    <property type="match status" value="1"/>
</dbReference>
<dbReference type="InterPro" id="IPR029063">
    <property type="entry name" value="SAM-dependent_MTases_sf"/>
</dbReference>
<organism evidence="5 6">
    <name type="scientific">Uliginosibacterium aquaticum</name>
    <dbReference type="NCBI Taxonomy" id="2731212"/>
    <lineage>
        <taxon>Bacteria</taxon>
        <taxon>Pseudomonadati</taxon>
        <taxon>Pseudomonadota</taxon>
        <taxon>Betaproteobacteria</taxon>
        <taxon>Rhodocyclales</taxon>
        <taxon>Zoogloeaceae</taxon>
        <taxon>Uliginosibacterium</taxon>
    </lineage>
</organism>
<keyword evidence="5" id="KW-0489">Methyltransferase</keyword>
<keyword evidence="1 3" id="KW-0694">RNA-binding</keyword>